<keyword evidence="2" id="KW-0808">Transferase</keyword>
<name>A0A0R2RJK5_9BACT</name>
<dbReference type="Proteomes" id="UP000051269">
    <property type="component" value="Unassembled WGS sequence"/>
</dbReference>
<dbReference type="EMBL" id="LIBO01000050">
    <property type="protein sequence ID" value="KRO62630.1"/>
    <property type="molecule type" value="Genomic_DNA"/>
</dbReference>
<gene>
    <name evidence="6" type="ORF">ABR82_07105</name>
</gene>
<dbReference type="PANTHER" id="PTHR18895">
    <property type="entry name" value="HEMK METHYLTRANSFERASE"/>
    <property type="match status" value="1"/>
</dbReference>
<dbReference type="InterPro" id="IPR004556">
    <property type="entry name" value="HemK-like"/>
</dbReference>
<evidence type="ECO:0000313" key="6">
    <source>
        <dbReference type="EMBL" id="KRO62630.1"/>
    </source>
</evidence>
<dbReference type="InterPro" id="IPR041698">
    <property type="entry name" value="Methyltransf_25"/>
</dbReference>
<dbReference type="GO" id="GO:0008276">
    <property type="term" value="F:protein methyltransferase activity"/>
    <property type="evidence" value="ECO:0007669"/>
    <property type="project" value="InterPro"/>
</dbReference>
<organism evidence="6 7">
    <name type="scientific">Verrucomicrobia subdivision 6 bacterium BACL9 MAG-120507-bin52</name>
    <dbReference type="NCBI Taxonomy" id="1655590"/>
    <lineage>
        <taxon>Bacteria</taxon>
        <taxon>Pseudomonadati</taxon>
        <taxon>Verrucomicrobiota</taxon>
        <taxon>Verrucomicrobiia</taxon>
        <taxon>Verrucomicrobiales</taxon>
        <taxon>Verrucomicrobia subdivision 6</taxon>
    </lineage>
</organism>
<dbReference type="CDD" id="cd02440">
    <property type="entry name" value="AdoMet_MTases"/>
    <property type="match status" value="1"/>
</dbReference>
<comment type="caution">
    <text evidence="6">The sequence shown here is derived from an EMBL/GenBank/DDBJ whole genome shotgun (WGS) entry which is preliminary data.</text>
</comment>
<dbReference type="InterPro" id="IPR050320">
    <property type="entry name" value="N5-glutamine_MTase"/>
</dbReference>
<evidence type="ECO:0000259" key="4">
    <source>
        <dbReference type="Pfam" id="PF13649"/>
    </source>
</evidence>
<feature type="domain" description="Methyltransferase" evidence="4">
    <location>
        <begin position="116"/>
        <end position="202"/>
    </location>
</feature>
<evidence type="ECO:0000256" key="1">
    <source>
        <dbReference type="ARBA" id="ARBA00022603"/>
    </source>
</evidence>
<evidence type="ECO:0008006" key="8">
    <source>
        <dbReference type="Google" id="ProtNLM"/>
    </source>
</evidence>
<protein>
    <recommendedName>
        <fullName evidence="8">Peptide chain release factor N(5)-glutamine methyltransferase</fullName>
    </recommendedName>
</protein>
<dbReference type="Gene3D" id="3.40.50.150">
    <property type="entry name" value="Vaccinia Virus protein VP39"/>
    <property type="match status" value="1"/>
</dbReference>
<dbReference type="NCBIfam" id="TIGR00536">
    <property type="entry name" value="hemK_fam"/>
    <property type="match status" value="1"/>
</dbReference>
<evidence type="ECO:0000256" key="2">
    <source>
        <dbReference type="ARBA" id="ARBA00022679"/>
    </source>
</evidence>
<reference evidence="6 7" key="1">
    <citation type="submission" date="2015-10" db="EMBL/GenBank/DDBJ databases">
        <title>Metagenome-Assembled Genomes uncover a global brackish microbiome.</title>
        <authorList>
            <person name="Hugerth L.W."/>
            <person name="Larsson J."/>
            <person name="Alneberg J."/>
            <person name="Lindh M.V."/>
            <person name="Legrand C."/>
            <person name="Pinhassi J."/>
            <person name="Andersson A.F."/>
        </authorList>
    </citation>
    <scope>NUCLEOTIDE SEQUENCE [LARGE SCALE GENOMIC DNA]</scope>
    <source>
        <strain evidence="6">BACL18 MAG-120507-bin52</strain>
    </source>
</reference>
<proteinExistence type="predicted"/>
<feature type="domain" description="Release factor glutamine methyltransferase N-terminal" evidence="5">
    <location>
        <begin position="6"/>
        <end position="75"/>
    </location>
</feature>
<sequence length="290" mass="31883">MKLLSVLEATTSHFTKHGLPSPRLQAELLIAHALTLPRLGLYLQFERELTAPELEILRPLVRRRAAREPIQHITGTTSFSGLTLRCRSAALVPRPETELLVEHAARILAHQPAGLVLDVGTGTGAIPLALARRQPQHRYLGLDISEEALLLAQENCAHPASAPPEGTKVDWKRSDLLHAQTEVAVLLTANLPYLTPEEIASAEPEVRHDPILALDGGSDGLDLFRRLLPQATLICPTLLCECSPHQTANLSALAQQFGYPHTRIHSDLTSRPRFVEARRDPDPCLDPHFA</sequence>
<keyword evidence="3" id="KW-0949">S-adenosyl-L-methionine</keyword>
<dbReference type="InterPro" id="IPR029063">
    <property type="entry name" value="SAM-dependent_MTases_sf"/>
</dbReference>
<dbReference type="Pfam" id="PF17827">
    <property type="entry name" value="PrmC_N"/>
    <property type="match status" value="1"/>
</dbReference>
<evidence type="ECO:0000256" key="3">
    <source>
        <dbReference type="ARBA" id="ARBA00022691"/>
    </source>
</evidence>
<dbReference type="PANTHER" id="PTHR18895:SF74">
    <property type="entry name" value="MTRF1L RELEASE FACTOR GLUTAMINE METHYLTRANSFERASE"/>
    <property type="match status" value="1"/>
</dbReference>
<evidence type="ECO:0000313" key="7">
    <source>
        <dbReference type="Proteomes" id="UP000051269"/>
    </source>
</evidence>
<dbReference type="Pfam" id="PF13649">
    <property type="entry name" value="Methyltransf_25"/>
    <property type="match status" value="1"/>
</dbReference>
<keyword evidence="1" id="KW-0489">Methyltransferase</keyword>
<dbReference type="SUPFAM" id="SSF53335">
    <property type="entry name" value="S-adenosyl-L-methionine-dependent methyltransferases"/>
    <property type="match status" value="1"/>
</dbReference>
<evidence type="ECO:0000259" key="5">
    <source>
        <dbReference type="Pfam" id="PF17827"/>
    </source>
</evidence>
<dbReference type="Gene3D" id="1.10.8.10">
    <property type="entry name" value="DNA helicase RuvA subunit, C-terminal domain"/>
    <property type="match status" value="1"/>
</dbReference>
<dbReference type="InterPro" id="IPR040758">
    <property type="entry name" value="PrmC_N"/>
</dbReference>
<accession>A0A0R2RJK5</accession>
<dbReference type="AlphaFoldDB" id="A0A0R2RJK5"/>
<dbReference type="GO" id="GO:0032259">
    <property type="term" value="P:methylation"/>
    <property type="evidence" value="ECO:0007669"/>
    <property type="project" value="UniProtKB-KW"/>
</dbReference>